<evidence type="ECO:0000313" key="3">
    <source>
        <dbReference type="EMBL" id="MFC4625687.1"/>
    </source>
</evidence>
<dbReference type="RefSeq" id="WP_374834067.1">
    <property type="nucleotide sequence ID" value="NZ_JBHEEZ010000039.1"/>
</dbReference>
<dbReference type="Pfam" id="PF02371">
    <property type="entry name" value="Transposase_20"/>
    <property type="match status" value="1"/>
</dbReference>
<evidence type="ECO:0000256" key="1">
    <source>
        <dbReference type="SAM" id="MobiDB-lite"/>
    </source>
</evidence>
<name>A0ABV9H628_9HYPH</name>
<dbReference type="Proteomes" id="UP001596042">
    <property type="component" value="Unassembled WGS sequence"/>
</dbReference>
<dbReference type="PANTHER" id="PTHR33055">
    <property type="entry name" value="TRANSPOSASE FOR INSERTION SEQUENCE ELEMENT IS1111A"/>
    <property type="match status" value="1"/>
</dbReference>
<accession>A0ABV9H628</accession>
<feature type="region of interest" description="Disordered" evidence="1">
    <location>
        <begin position="1"/>
        <end position="30"/>
    </location>
</feature>
<organism evidence="3 4">
    <name type="scientific">Daeguia caeni</name>
    <dbReference type="NCBI Taxonomy" id="439612"/>
    <lineage>
        <taxon>Bacteria</taxon>
        <taxon>Pseudomonadati</taxon>
        <taxon>Pseudomonadota</taxon>
        <taxon>Alphaproteobacteria</taxon>
        <taxon>Hyphomicrobiales</taxon>
        <taxon>Brucellaceae</taxon>
        <taxon>Daeguia</taxon>
    </lineage>
</organism>
<protein>
    <submittedName>
        <fullName evidence="3">Transposase</fullName>
    </submittedName>
</protein>
<gene>
    <name evidence="3" type="ORF">ACFO1V_10760</name>
</gene>
<dbReference type="InterPro" id="IPR003346">
    <property type="entry name" value="Transposase_20"/>
</dbReference>
<sequence length="102" mass="11076">MALRTPALSMSQPSKAGLAPVARQSGKRSSRAFIRGGRSNVRHATYMPALMAIRFNPQVKANYEHLRAAGKPAKVTITAIMCKPSSSQTHCRDGRKRAQLTA</sequence>
<dbReference type="PANTHER" id="PTHR33055:SF13">
    <property type="entry name" value="TRANSPOSASE"/>
    <property type="match status" value="1"/>
</dbReference>
<dbReference type="InterPro" id="IPR047650">
    <property type="entry name" value="Transpos_IS110"/>
</dbReference>
<proteinExistence type="predicted"/>
<dbReference type="EMBL" id="JBHSEL010000107">
    <property type="protein sequence ID" value="MFC4625687.1"/>
    <property type="molecule type" value="Genomic_DNA"/>
</dbReference>
<evidence type="ECO:0000259" key="2">
    <source>
        <dbReference type="Pfam" id="PF02371"/>
    </source>
</evidence>
<feature type="domain" description="Transposase IS116/IS110/IS902 C-terminal" evidence="2">
    <location>
        <begin position="16"/>
        <end position="64"/>
    </location>
</feature>
<evidence type="ECO:0000313" key="4">
    <source>
        <dbReference type="Proteomes" id="UP001596042"/>
    </source>
</evidence>
<keyword evidence="4" id="KW-1185">Reference proteome</keyword>
<reference evidence="4" key="1">
    <citation type="journal article" date="2019" name="Int. J. Syst. Evol. Microbiol.">
        <title>The Global Catalogue of Microorganisms (GCM) 10K type strain sequencing project: providing services to taxonomists for standard genome sequencing and annotation.</title>
        <authorList>
            <consortium name="The Broad Institute Genomics Platform"/>
            <consortium name="The Broad Institute Genome Sequencing Center for Infectious Disease"/>
            <person name="Wu L."/>
            <person name="Ma J."/>
        </authorList>
    </citation>
    <scope>NUCLEOTIDE SEQUENCE [LARGE SCALE GENOMIC DNA]</scope>
    <source>
        <strain evidence="4">CGMCC 1.15731</strain>
    </source>
</reference>
<comment type="caution">
    <text evidence="3">The sequence shown here is derived from an EMBL/GenBank/DDBJ whole genome shotgun (WGS) entry which is preliminary data.</text>
</comment>